<comment type="similarity">
    <text evidence="1">Belongs to the ClpA/ClpB family.</text>
</comment>
<dbReference type="InterPro" id="IPR036628">
    <property type="entry name" value="Clp_N_dom_sf"/>
</dbReference>
<gene>
    <name evidence="9" type="primary">tssH</name>
    <name evidence="9" type="ORF">GBZ48_19750</name>
</gene>
<dbReference type="InterPro" id="IPR041546">
    <property type="entry name" value="ClpA/ClpB_AAA_lid"/>
</dbReference>
<evidence type="ECO:0000313" key="9">
    <source>
        <dbReference type="EMBL" id="NUB01494.1"/>
    </source>
</evidence>
<dbReference type="InterPro" id="IPR019489">
    <property type="entry name" value="Clp_ATPase_C"/>
</dbReference>
<reference evidence="9 10" key="1">
    <citation type="submission" date="2019-10" db="EMBL/GenBank/DDBJ databases">
        <title>Genome sequence of Azospirillum melinis.</title>
        <authorList>
            <person name="Ambrosini A."/>
            <person name="Sant'Anna F.H."/>
            <person name="Cassan F.D."/>
            <person name="Souza E.M."/>
            <person name="Passaglia L.M.P."/>
        </authorList>
    </citation>
    <scope>NUCLEOTIDE SEQUENCE [LARGE SCALE GENOMIC DNA]</scope>
    <source>
        <strain evidence="9 10">TMCY0552</strain>
    </source>
</reference>
<dbReference type="SMART" id="SM00382">
    <property type="entry name" value="AAA"/>
    <property type="match status" value="2"/>
</dbReference>
<dbReference type="EMBL" id="WHOS01000027">
    <property type="protein sequence ID" value="NUB01494.1"/>
    <property type="molecule type" value="Genomic_DNA"/>
</dbReference>
<dbReference type="InterPro" id="IPR004176">
    <property type="entry name" value="Clp_R_N"/>
</dbReference>
<evidence type="ECO:0000256" key="4">
    <source>
        <dbReference type="ARBA" id="ARBA00022840"/>
    </source>
</evidence>
<dbReference type="SMART" id="SM01086">
    <property type="entry name" value="ClpB_D2-small"/>
    <property type="match status" value="1"/>
</dbReference>
<name>A0ABX2KNU3_9PROT</name>
<dbReference type="Gene3D" id="1.10.1780.10">
    <property type="entry name" value="Clp, N-terminal domain"/>
    <property type="match status" value="1"/>
</dbReference>
<organism evidence="9 10">
    <name type="scientific">Azospirillum melinis</name>
    <dbReference type="NCBI Taxonomy" id="328839"/>
    <lineage>
        <taxon>Bacteria</taxon>
        <taxon>Pseudomonadati</taxon>
        <taxon>Pseudomonadota</taxon>
        <taxon>Alphaproteobacteria</taxon>
        <taxon>Rhodospirillales</taxon>
        <taxon>Azospirillaceae</taxon>
        <taxon>Azospirillum</taxon>
    </lineage>
</organism>
<feature type="coiled-coil region" evidence="7">
    <location>
        <begin position="56"/>
        <end position="83"/>
    </location>
</feature>
<evidence type="ECO:0000256" key="6">
    <source>
        <dbReference type="PROSITE-ProRule" id="PRU01251"/>
    </source>
</evidence>
<accession>A0ABX2KNU3</accession>
<dbReference type="InterPro" id="IPR018368">
    <property type="entry name" value="ClpA/B_CS1"/>
</dbReference>
<evidence type="ECO:0000256" key="1">
    <source>
        <dbReference type="ARBA" id="ARBA00008675"/>
    </source>
</evidence>
<evidence type="ECO:0000256" key="3">
    <source>
        <dbReference type="ARBA" id="ARBA00022741"/>
    </source>
</evidence>
<evidence type="ECO:0000256" key="2">
    <source>
        <dbReference type="ARBA" id="ARBA00022737"/>
    </source>
</evidence>
<dbReference type="InterPro" id="IPR003959">
    <property type="entry name" value="ATPase_AAA_core"/>
</dbReference>
<dbReference type="PANTHER" id="PTHR11638">
    <property type="entry name" value="ATP-DEPENDENT CLP PROTEASE"/>
    <property type="match status" value="1"/>
</dbReference>
<dbReference type="InterPro" id="IPR017729">
    <property type="entry name" value="ATPase_T6SS_ClpV1"/>
</dbReference>
<keyword evidence="2 6" id="KW-0677">Repeat</keyword>
<keyword evidence="3" id="KW-0547">Nucleotide-binding</keyword>
<keyword evidence="5" id="KW-0143">Chaperone</keyword>
<evidence type="ECO:0000313" key="10">
    <source>
        <dbReference type="Proteomes" id="UP000605086"/>
    </source>
</evidence>
<dbReference type="Proteomes" id="UP000605086">
    <property type="component" value="Unassembled WGS sequence"/>
</dbReference>
<dbReference type="CDD" id="cd00009">
    <property type="entry name" value="AAA"/>
    <property type="match status" value="1"/>
</dbReference>
<proteinExistence type="inferred from homology"/>
<comment type="caution">
    <text evidence="9">The sequence shown here is derived from an EMBL/GenBank/DDBJ whole genome shotgun (WGS) entry which is preliminary data.</text>
</comment>
<evidence type="ECO:0000259" key="8">
    <source>
        <dbReference type="PROSITE" id="PS51903"/>
    </source>
</evidence>
<dbReference type="PROSITE" id="PS51903">
    <property type="entry name" value="CLP_R"/>
    <property type="match status" value="1"/>
</dbReference>
<dbReference type="InterPro" id="IPR001270">
    <property type="entry name" value="ClpA/B"/>
</dbReference>
<dbReference type="Gene3D" id="1.10.8.60">
    <property type="match status" value="1"/>
</dbReference>
<keyword evidence="10" id="KW-1185">Reference proteome</keyword>
<keyword evidence="7" id="KW-0175">Coiled coil</keyword>
<feature type="domain" description="Clp R" evidence="8">
    <location>
        <begin position="1"/>
        <end position="80"/>
    </location>
</feature>
<dbReference type="Pfam" id="PF00004">
    <property type="entry name" value="AAA"/>
    <property type="match status" value="1"/>
</dbReference>
<dbReference type="SUPFAM" id="SSF81923">
    <property type="entry name" value="Double Clp-N motif"/>
    <property type="match status" value="1"/>
</dbReference>
<sequence length="880" mass="94186">MTADIKTLIGKLDRDGRKVLERAAALCVSNTHYDVEVEHLLLSVLRANSGVVAGILRHYNVDAARVEAELNAALEKIRRGNTRTPAFSPRVPELLENALLTSVTHLDSPQILVPALLWAAVACDSVRAVVGESAPSLLAIPRDRTATDLPELVRMLRSDAKLGEASATAAAPLGSEAPPTPSPLASGQSMLDQYTVDLTAQARAGKIDPVIGRDREIRQVVDVMMRRRQNNPILVGDPGVGKTAIVEGLALRIAEGDVPEPLRGTAIRTLDLGLLQAGAGVKGEFENRLKSIIKEVAASAVPTVVFIDEAHALIGAGGAAGQGDAANLLKPALARGEFRTIAATTWAEYKKYFEKDPALARRFQPVSVPEPDEVAAAAMLRGLVRRFEEHHGVRVLDDGIAAAVKLSARYIPARQLPDKAISVLDTACARVAVARTSKPEAIETLEREDQMLAREAERLEREAGATHEARLAGIATRRLAVAEELAALTGRWNRETELVKAIDEALTAGRQADAVAAEERLAALRGDEALVPHRVDGGVVAAVVSNWTGIPVGSMSKDDVDVVVGLEGRMEARVVGQPQALRAIARAVRGYRAGLNEPNRPIGVFLLSGPSGVGKTETSLALAELLNGGEQSLITINMSEYQEAHAVATLRGAPPGYVGYGSGGVLTEAVRRRPHSVILMDEVEKAHPDVLDMFYQVFDKGVLEDGEGVEVDFRNTLILLTSNLGDVELTELGRARLDAGEIREALEEGVEAISDPLRRRFRPSFLGRLTVVPYYPLSEQQVRAIAMMKVEKLRKRTEGNRAAALTVTPAALEALVRRAVHSDAGARMIDTLLSEFVVPEVAMRILDQVAAGQPVGAIRVDCESDGRFTVTVGAAEPALA</sequence>
<dbReference type="PRINTS" id="PR00300">
    <property type="entry name" value="CLPPROTEASEA"/>
</dbReference>
<protein>
    <submittedName>
        <fullName evidence="9">Type VI secretion system ATPase TssH</fullName>
    </submittedName>
</protein>
<keyword evidence="4" id="KW-0067">ATP-binding</keyword>
<dbReference type="CDD" id="cd19499">
    <property type="entry name" value="RecA-like_ClpB_Hsp104-like"/>
    <property type="match status" value="1"/>
</dbReference>
<dbReference type="InterPro" id="IPR003593">
    <property type="entry name" value="AAA+_ATPase"/>
</dbReference>
<dbReference type="Pfam" id="PF17871">
    <property type="entry name" value="AAA_lid_9"/>
    <property type="match status" value="1"/>
</dbReference>
<evidence type="ECO:0000256" key="5">
    <source>
        <dbReference type="ARBA" id="ARBA00023186"/>
    </source>
</evidence>
<dbReference type="RefSeq" id="WP_174472562.1">
    <property type="nucleotide sequence ID" value="NZ_JAGINN010000027.1"/>
</dbReference>
<dbReference type="Pfam" id="PF02861">
    <property type="entry name" value="Clp_N"/>
    <property type="match status" value="1"/>
</dbReference>
<dbReference type="InterPro" id="IPR050130">
    <property type="entry name" value="ClpA_ClpB"/>
</dbReference>
<evidence type="ECO:0000256" key="7">
    <source>
        <dbReference type="SAM" id="Coils"/>
    </source>
</evidence>
<dbReference type="PANTHER" id="PTHR11638:SF184">
    <property type="entry name" value="ATPASE WITH CHAPERONE ACTIVITY"/>
    <property type="match status" value="1"/>
</dbReference>
<dbReference type="Pfam" id="PF10431">
    <property type="entry name" value="ClpB_D2-small"/>
    <property type="match status" value="1"/>
</dbReference>
<dbReference type="Gene3D" id="3.40.50.300">
    <property type="entry name" value="P-loop containing nucleotide triphosphate hydrolases"/>
    <property type="match status" value="3"/>
</dbReference>
<dbReference type="PROSITE" id="PS00870">
    <property type="entry name" value="CLPAB_1"/>
    <property type="match status" value="1"/>
</dbReference>
<dbReference type="SUPFAM" id="SSF52540">
    <property type="entry name" value="P-loop containing nucleoside triphosphate hydrolases"/>
    <property type="match status" value="2"/>
</dbReference>
<dbReference type="Pfam" id="PF07724">
    <property type="entry name" value="AAA_2"/>
    <property type="match status" value="1"/>
</dbReference>
<dbReference type="InterPro" id="IPR027417">
    <property type="entry name" value="P-loop_NTPase"/>
</dbReference>
<dbReference type="NCBIfam" id="TIGR03345">
    <property type="entry name" value="VI_ClpV1"/>
    <property type="match status" value="1"/>
</dbReference>